<keyword evidence="4 7" id="KW-0479">Metal-binding</keyword>
<evidence type="ECO:0000256" key="7">
    <source>
        <dbReference type="RuleBase" id="RU004326"/>
    </source>
</evidence>
<dbReference type="Pfam" id="PF02880">
    <property type="entry name" value="PGM_PMM_III"/>
    <property type="match status" value="1"/>
</dbReference>
<dbReference type="RefSeq" id="WP_231104568.1">
    <property type="nucleotide sequence ID" value="NZ_JAQGFK010000160.1"/>
</dbReference>
<proteinExistence type="inferred from homology"/>
<dbReference type="Proteomes" id="UP001308776">
    <property type="component" value="Unassembled WGS sequence"/>
</dbReference>
<dbReference type="SUPFAM" id="SSF55957">
    <property type="entry name" value="Phosphoglucomutase, C-terminal domain"/>
    <property type="match status" value="1"/>
</dbReference>
<keyword evidence="3" id="KW-0597">Phosphoprotein</keyword>
<dbReference type="PANTHER" id="PTHR42946">
    <property type="entry name" value="PHOSPHOHEXOSE MUTASE"/>
    <property type="match status" value="1"/>
</dbReference>
<gene>
    <name evidence="12" type="ORF">OW717_09395</name>
</gene>
<organism evidence="12 13">
    <name type="scientific">Acidithiobacillus ferriphilus</name>
    <dbReference type="NCBI Taxonomy" id="1689834"/>
    <lineage>
        <taxon>Bacteria</taxon>
        <taxon>Pseudomonadati</taxon>
        <taxon>Pseudomonadota</taxon>
        <taxon>Acidithiobacillia</taxon>
        <taxon>Acidithiobacillales</taxon>
        <taxon>Acidithiobacillaceae</taxon>
        <taxon>Acidithiobacillus</taxon>
    </lineage>
</organism>
<comment type="similarity">
    <text evidence="2 7">Belongs to the phosphohexose mutase family.</text>
</comment>
<dbReference type="Gene3D" id="3.30.310.50">
    <property type="entry name" value="Alpha-D-phosphohexomutase, C-terminal domain"/>
    <property type="match status" value="1"/>
</dbReference>
<evidence type="ECO:0000259" key="10">
    <source>
        <dbReference type="Pfam" id="PF02879"/>
    </source>
</evidence>
<comment type="cofactor">
    <cofactor evidence="1">
        <name>Mg(2+)</name>
        <dbReference type="ChEBI" id="CHEBI:18420"/>
    </cofactor>
</comment>
<dbReference type="PANTHER" id="PTHR42946:SF1">
    <property type="entry name" value="PHOSPHOGLUCOMUTASE (ALPHA-D-GLUCOSE-1,6-BISPHOSPHATE-DEPENDENT)"/>
    <property type="match status" value="1"/>
</dbReference>
<dbReference type="InterPro" id="IPR036900">
    <property type="entry name" value="A-D-PHexomutase_C_sf"/>
</dbReference>
<dbReference type="InterPro" id="IPR050060">
    <property type="entry name" value="Phosphoglucosamine_mutase"/>
</dbReference>
<keyword evidence="5 7" id="KW-0460">Magnesium</keyword>
<evidence type="ECO:0000259" key="11">
    <source>
        <dbReference type="Pfam" id="PF02880"/>
    </source>
</evidence>
<feature type="domain" description="Alpha-D-phosphohexomutase alpha/beta/alpha" evidence="11">
    <location>
        <begin position="273"/>
        <end position="392"/>
    </location>
</feature>
<keyword evidence="13" id="KW-1185">Reference proteome</keyword>
<dbReference type="InterPro" id="IPR005844">
    <property type="entry name" value="A-D-PHexomutase_a/b/a-I"/>
</dbReference>
<evidence type="ECO:0000259" key="8">
    <source>
        <dbReference type="Pfam" id="PF00408"/>
    </source>
</evidence>
<evidence type="ECO:0000259" key="9">
    <source>
        <dbReference type="Pfam" id="PF02878"/>
    </source>
</evidence>
<evidence type="ECO:0000256" key="1">
    <source>
        <dbReference type="ARBA" id="ARBA00001946"/>
    </source>
</evidence>
<dbReference type="PROSITE" id="PS00710">
    <property type="entry name" value="PGM_PMM"/>
    <property type="match status" value="1"/>
</dbReference>
<keyword evidence="6" id="KW-0413">Isomerase</keyword>
<dbReference type="InterPro" id="IPR005846">
    <property type="entry name" value="A-D-PHexomutase_a/b/a-III"/>
</dbReference>
<dbReference type="SUPFAM" id="SSF53738">
    <property type="entry name" value="Phosphoglucomutase, first 3 domains"/>
    <property type="match status" value="3"/>
</dbReference>
<feature type="domain" description="Alpha-D-phosphohexomutase alpha/beta/alpha" evidence="10">
    <location>
        <begin position="176"/>
        <end position="268"/>
    </location>
</feature>
<dbReference type="InterPro" id="IPR016066">
    <property type="entry name" value="A-D-PHexomutase_CS"/>
</dbReference>
<dbReference type="InterPro" id="IPR005843">
    <property type="entry name" value="A-D-PHexomutase_C"/>
</dbReference>
<dbReference type="CDD" id="cd03088">
    <property type="entry name" value="ManB"/>
    <property type="match status" value="1"/>
</dbReference>
<evidence type="ECO:0000256" key="6">
    <source>
        <dbReference type="ARBA" id="ARBA00023235"/>
    </source>
</evidence>
<dbReference type="Gene3D" id="3.40.120.10">
    <property type="entry name" value="Alpha-D-Glucose-1,6-Bisphosphate, subunit A, domain 3"/>
    <property type="match status" value="3"/>
</dbReference>
<dbReference type="Pfam" id="PF02878">
    <property type="entry name" value="PGM_PMM_I"/>
    <property type="match status" value="1"/>
</dbReference>
<name>A0ABU6FQG2_9PROT</name>
<evidence type="ECO:0000256" key="3">
    <source>
        <dbReference type="ARBA" id="ARBA00022553"/>
    </source>
</evidence>
<evidence type="ECO:0000313" key="12">
    <source>
        <dbReference type="EMBL" id="MEB8514253.1"/>
    </source>
</evidence>
<comment type="caution">
    <text evidence="12">The sequence shown here is derived from an EMBL/GenBank/DDBJ whole genome shotgun (WGS) entry which is preliminary data.</text>
</comment>
<dbReference type="Pfam" id="PF02879">
    <property type="entry name" value="PGM_PMM_II"/>
    <property type="match status" value="1"/>
</dbReference>
<sequence>MGETADTEGQVMTAFGTSGLRGLVADLTDQVVYAHTRAFLRYLAEIGEFHAGDAVILGGDLRPSTPRMLAAAWAAVLAEDGQPGFAGYLPSPALAFAGLTAGVPSLMVTGSHIPFDRNGIKFNRPHGELMKADEAGILRQDMTVDAALFDDAGALRKPPVLPGPDPHWLALYQQRYRDFFGADSLAGWRLGVYQHSGVARDLLVTLLESLGAEVLPLGRSADFVALDTEALRPEDTVLAQRAVAEHHLDALLTTDGDADRPMIADHEGRWWRGDVLGILTAHALGAHTVVTPVSSNTALELSGFFQEIRRTRIGSPYVIAAMQGALQEGQMPVCGYEANGGFLLGSPLTRDGRTLAPLPTRDAILPMLTVLTAAKERRTPLAALLADLPPRFTASDRLQDFPTALSQRYLDAFRGKDKVANLAAFNAAFGEIAGDAQHMDLTDGIRVTLAQGGVIHLRPSGNAPELRCYTEADSPEQAEAMLRKALQIMNGWRA</sequence>
<dbReference type="Pfam" id="PF00408">
    <property type="entry name" value="PGM_PMM_IV"/>
    <property type="match status" value="1"/>
</dbReference>
<evidence type="ECO:0000256" key="5">
    <source>
        <dbReference type="ARBA" id="ARBA00022842"/>
    </source>
</evidence>
<evidence type="ECO:0000313" key="13">
    <source>
        <dbReference type="Proteomes" id="UP001308776"/>
    </source>
</evidence>
<reference evidence="12 13" key="1">
    <citation type="submission" date="2022-11" db="EMBL/GenBank/DDBJ databases">
        <title>Comparative genomics analysis of Acidithiobacillus ferriphilus.</title>
        <authorList>
            <person name="Ma L."/>
        </authorList>
    </citation>
    <scope>NUCLEOTIDE SEQUENCE [LARGE SCALE GENOMIC DNA]</scope>
    <source>
        <strain evidence="12 13">DY15</strain>
    </source>
</reference>
<evidence type="ECO:0000256" key="4">
    <source>
        <dbReference type="ARBA" id="ARBA00022723"/>
    </source>
</evidence>
<accession>A0ABU6FQG2</accession>
<evidence type="ECO:0000256" key="2">
    <source>
        <dbReference type="ARBA" id="ARBA00010231"/>
    </source>
</evidence>
<protein>
    <submittedName>
        <fullName evidence="12">Phosphomannomutase</fullName>
    </submittedName>
</protein>
<dbReference type="InterPro" id="IPR005845">
    <property type="entry name" value="A-D-PHexomutase_a/b/a-II"/>
</dbReference>
<dbReference type="EMBL" id="JAQGFR010000192">
    <property type="protein sequence ID" value="MEB8514253.1"/>
    <property type="molecule type" value="Genomic_DNA"/>
</dbReference>
<dbReference type="InterPro" id="IPR016055">
    <property type="entry name" value="A-D-PHexomutase_a/b/a-I/II/III"/>
</dbReference>
<feature type="domain" description="Alpha-D-phosphohexomutase alpha/beta/alpha" evidence="9">
    <location>
        <begin position="14"/>
        <end position="136"/>
    </location>
</feature>
<feature type="domain" description="Alpha-D-phosphohexomutase C-terminal" evidence="8">
    <location>
        <begin position="422"/>
        <end position="481"/>
    </location>
</feature>